<dbReference type="OrthoDB" id="3039988at2759"/>
<proteinExistence type="predicted"/>
<dbReference type="AlphaFoldDB" id="A0A9J6GQ59"/>
<keyword evidence="2" id="KW-1185">Reference proteome</keyword>
<comment type="caution">
    <text evidence="1">The sequence shown here is derived from an EMBL/GenBank/DDBJ whole genome shotgun (WGS) entry which is preliminary data.</text>
</comment>
<gene>
    <name evidence="1" type="ORF">HPB48_009151</name>
</gene>
<protein>
    <submittedName>
        <fullName evidence="1">Uncharacterized protein</fullName>
    </submittedName>
</protein>
<name>A0A9J6GQ59_HAELO</name>
<reference evidence="1 2" key="1">
    <citation type="journal article" date="2020" name="Cell">
        <title>Large-Scale Comparative Analyses of Tick Genomes Elucidate Their Genetic Diversity and Vector Capacities.</title>
        <authorList>
            <consortium name="Tick Genome and Microbiome Consortium (TIGMIC)"/>
            <person name="Jia N."/>
            <person name="Wang J."/>
            <person name="Shi W."/>
            <person name="Du L."/>
            <person name="Sun Y."/>
            <person name="Zhan W."/>
            <person name="Jiang J.F."/>
            <person name="Wang Q."/>
            <person name="Zhang B."/>
            <person name="Ji P."/>
            <person name="Bell-Sakyi L."/>
            <person name="Cui X.M."/>
            <person name="Yuan T.T."/>
            <person name="Jiang B.G."/>
            <person name="Yang W.F."/>
            <person name="Lam T.T."/>
            <person name="Chang Q.C."/>
            <person name="Ding S.J."/>
            <person name="Wang X.J."/>
            <person name="Zhu J.G."/>
            <person name="Ruan X.D."/>
            <person name="Zhao L."/>
            <person name="Wei J.T."/>
            <person name="Ye R.Z."/>
            <person name="Que T.C."/>
            <person name="Du C.H."/>
            <person name="Zhou Y.H."/>
            <person name="Cheng J.X."/>
            <person name="Dai P.F."/>
            <person name="Guo W.B."/>
            <person name="Han X.H."/>
            <person name="Huang E.J."/>
            <person name="Li L.F."/>
            <person name="Wei W."/>
            <person name="Gao Y.C."/>
            <person name="Liu J.Z."/>
            <person name="Shao H.Z."/>
            <person name="Wang X."/>
            <person name="Wang C.C."/>
            <person name="Yang T.C."/>
            <person name="Huo Q.B."/>
            <person name="Li W."/>
            <person name="Chen H.Y."/>
            <person name="Chen S.E."/>
            <person name="Zhou L.G."/>
            <person name="Ni X.B."/>
            <person name="Tian J.H."/>
            <person name="Sheng Y."/>
            <person name="Liu T."/>
            <person name="Pan Y.S."/>
            <person name="Xia L.Y."/>
            <person name="Li J."/>
            <person name="Zhao F."/>
            <person name="Cao W.C."/>
        </authorList>
    </citation>
    <scope>NUCLEOTIDE SEQUENCE [LARGE SCALE GENOMIC DNA]</scope>
    <source>
        <strain evidence="1">HaeL-2018</strain>
    </source>
</reference>
<dbReference type="VEuPathDB" id="VectorBase:HLOH_051649"/>
<accession>A0A9J6GQ59</accession>
<evidence type="ECO:0000313" key="2">
    <source>
        <dbReference type="Proteomes" id="UP000821853"/>
    </source>
</evidence>
<evidence type="ECO:0000313" key="1">
    <source>
        <dbReference type="EMBL" id="KAH9376316.1"/>
    </source>
</evidence>
<dbReference type="Proteomes" id="UP000821853">
    <property type="component" value="Unassembled WGS sequence"/>
</dbReference>
<sequence>MQALAAAGRLTPREIAVSILHASPQQDLIAVKTSRPSVQQKLLAIRSFFLSSTEVPVTMYEAAPTDSCLGVLHSVPAATSPHELLSHHISTGAPIIEARMMGSTETDLITFEGSFVPRYVLYNQAEY</sequence>
<organism evidence="1 2">
    <name type="scientific">Haemaphysalis longicornis</name>
    <name type="common">Bush tick</name>
    <dbReference type="NCBI Taxonomy" id="44386"/>
    <lineage>
        <taxon>Eukaryota</taxon>
        <taxon>Metazoa</taxon>
        <taxon>Ecdysozoa</taxon>
        <taxon>Arthropoda</taxon>
        <taxon>Chelicerata</taxon>
        <taxon>Arachnida</taxon>
        <taxon>Acari</taxon>
        <taxon>Parasitiformes</taxon>
        <taxon>Ixodida</taxon>
        <taxon>Ixodoidea</taxon>
        <taxon>Ixodidae</taxon>
        <taxon>Haemaphysalinae</taxon>
        <taxon>Haemaphysalis</taxon>
    </lineage>
</organism>
<dbReference type="EMBL" id="JABSTR010000008">
    <property type="protein sequence ID" value="KAH9376316.1"/>
    <property type="molecule type" value="Genomic_DNA"/>
</dbReference>